<dbReference type="InterPro" id="IPR036388">
    <property type="entry name" value="WH-like_DNA-bd_sf"/>
</dbReference>
<organism evidence="2 3">
    <name type="scientific">Streptomyces malaysiensis</name>
    <dbReference type="NCBI Taxonomy" id="92644"/>
    <lineage>
        <taxon>Bacteria</taxon>
        <taxon>Bacillati</taxon>
        <taxon>Actinomycetota</taxon>
        <taxon>Actinomycetes</taxon>
        <taxon>Kitasatosporales</taxon>
        <taxon>Streptomycetaceae</taxon>
        <taxon>Streptomyces</taxon>
        <taxon>Streptomyces violaceusniger group</taxon>
    </lineage>
</organism>
<comment type="caution">
    <text evidence="2">The sequence shown here is derived from an EMBL/GenBank/DDBJ whole genome shotgun (WGS) entry which is preliminary data.</text>
</comment>
<proteinExistence type="predicted"/>
<dbReference type="RefSeq" id="WP_244453084.1">
    <property type="nucleotide sequence ID" value="NZ_JAALLH010000001.1"/>
</dbReference>
<dbReference type="EMBL" id="JAALLH010000001">
    <property type="protein sequence ID" value="NIY65622.1"/>
    <property type="molecule type" value="Genomic_DNA"/>
</dbReference>
<gene>
    <name evidence="2" type="ORF">SMALB_3627</name>
</gene>
<name>A0A7X5X2U1_STRMQ</name>
<feature type="region of interest" description="Disordered" evidence="1">
    <location>
        <begin position="132"/>
        <end position="164"/>
    </location>
</feature>
<feature type="compositionally biased region" description="Low complexity" evidence="1">
    <location>
        <begin position="136"/>
        <end position="158"/>
    </location>
</feature>
<dbReference type="AlphaFoldDB" id="A0A7X5X2U1"/>
<reference evidence="2 3" key="1">
    <citation type="submission" date="2020-02" db="EMBL/GenBank/DDBJ databases">
        <title>Streptomyces malaysiensis DSM14702 (JHCC583434, PFL_A843) Genome sequencing and assembly.</title>
        <authorList>
            <person name="Samborskyy M."/>
        </authorList>
    </citation>
    <scope>NUCLEOTIDE SEQUENCE [LARGE SCALE GENOMIC DNA]</scope>
    <source>
        <strain evidence="2 3">DSM 14702</strain>
    </source>
</reference>
<evidence type="ECO:0000256" key="1">
    <source>
        <dbReference type="SAM" id="MobiDB-lite"/>
    </source>
</evidence>
<evidence type="ECO:0000313" key="3">
    <source>
        <dbReference type="Proteomes" id="UP000536624"/>
    </source>
</evidence>
<dbReference type="Proteomes" id="UP000536624">
    <property type="component" value="Unassembled WGS sequence"/>
</dbReference>
<evidence type="ECO:0000313" key="2">
    <source>
        <dbReference type="EMBL" id="NIY65622.1"/>
    </source>
</evidence>
<accession>A0A7X5X2U1</accession>
<protein>
    <submittedName>
        <fullName evidence="2">Uncharacterized protein</fullName>
    </submittedName>
</protein>
<sequence>MGTARHAEAIPKMSGHLADAVHQLDLSATGCHYVATGITRDLAATRQRAVSAQRAADPPLTSAQYDALKALALGGGRLYECSQRGLGVTRVVSGDGTRVSIATFRVLAKRGLVDRGTSTSLFRGQKITVTEHGQQALAKPRPAATAATPARASAKPPAVQGARR</sequence>
<dbReference type="Gene3D" id="1.10.10.10">
    <property type="entry name" value="Winged helix-like DNA-binding domain superfamily/Winged helix DNA-binding domain"/>
    <property type="match status" value="1"/>
</dbReference>